<dbReference type="InterPro" id="IPR036388">
    <property type="entry name" value="WH-like_DNA-bd_sf"/>
</dbReference>
<keyword evidence="2" id="KW-0238">DNA-binding</keyword>
<name>A0A9J6ZJS4_9BACL</name>
<dbReference type="KEGG" id="plig:NAG76_08960"/>
<gene>
    <name evidence="5" type="ORF">NAG76_08960</name>
</gene>
<proteinExistence type="predicted"/>
<dbReference type="EMBL" id="CP097899">
    <property type="protein sequence ID" value="URN96324.1"/>
    <property type="molecule type" value="Genomic_DNA"/>
</dbReference>
<protein>
    <submittedName>
        <fullName evidence="5">Helix-turn-helix transcriptional regulator</fullName>
    </submittedName>
</protein>
<dbReference type="InterPro" id="IPR036390">
    <property type="entry name" value="WH_DNA-bd_sf"/>
</dbReference>
<dbReference type="InterPro" id="IPR002577">
    <property type="entry name" value="HTH_HxlR"/>
</dbReference>
<dbReference type="PANTHER" id="PTHR33204:SF29">
    <property type="entry name" value="TRANSCRIPTIONAL REGULATOR"/>
    <property type="match status" value="1"/>
</dbReference>
<accession>A0A9J6ZJS4</accession>
<keyword evidence="1" id="KW-0805">Transcription regulation</keyword>
<evidence type="ECO:0000313" key="5">
    <source>
        <dbReference type="EMBL" id="URN96324.1"/>
    </source>
</evidence>
<organism evidence="5 6">
    <name type="scientific">Candidatus Pristimantibacillus lignocellulolyticus</name>
    <dbReference type="NCBI Taxonomy" id="2994561"/>
    <lineage>
        <taxon>Bacteria</taxon>
        <taxon>Bacillati</taxon>
        <taxon>Bacillota</taxon>
        <taxon>Bacilli</taxon>
        <taxon>Bacillales</taxon>
        <taxon>Paenibacillaceae</taxon>
        <taxon>Candidatus Pristimantibacillus</taxon>
    </lineage>
</organism>
<feature type="domain" description="HTH hxlR-type" evidence="4">
    <location>
        <begin position="8"/>
        <end position="107"/>
    </location>
</feature>
<dbReference type="Gene3D" id="1.10.10.10">
    <property type="entry name" value="Winged helix-like DNA-binding domain superfamily/Winged helix DNA-binding domain"/>
    <property type="match status" value="1"/>
</dbReference>
<dbReference type="SUPFAM" id="SSF46785">
    <property type="entry name" value="Winged helix' DNA-binding domain"/>
    <property type="match status" value="1"/>
</dbReference>
<keyword evidence="3" id="KW-0804">Transcription</keyword>
<dbReference type="Pfam" id="PF01638">
    <property type="entry name" value="HxlR"/>
    <property type="match status" value="1"/>
</dbReference>
<dbReference type="Proteomes" id="UP001056756">
    <property type="component" value="Chromosome"/>
</dbReference>
<sequence>MEKLIEACKVDDALEIIVGKWKPKILLLLLEHGTMRFNELRRHLPGITQKMLTQQLRDLEEEYIVHRKVYAQVPPKVEYSITEYGRSLDPILDTIHQWGSAHLLFKAKQIEKKVATE</sequence>
<dbReference type="PROSITE" id="PS51118">
    <property type="entry name" value="HTH_HXLR"/>
    <property type="match status" value="1"/>
</dbReference>
<evidence type="ECO:0000256" key="3">
    <source>
        <dbReference type="ARBA" id="ARBA00023163"/>
    </source>
</evidence>
<dbReference type="GO" id="GO:0003677">
    <property type="term" value="F:DNA binding"/>
    <property type="evidence" value="ECO:0007669"/>
    <property type="project" value="UniProtKB-KW"/>
</dbReference>
<evidence type="ECO:0000256" key="2">
    <source>
        <dbReference type="ARBA" id="ARBA00023125"/>
    </source>
</evidence>
<evidence type="ECO:0000259" key="4">
    <source>
        <dbReference type="PROSITE" id="PS51118"/>
    </source>
</evidence>
<dbReference type="PANTHER" id="PTHR33204">
    <property type="entry name" value="TRANSCRIPTIONAL REGULATOR, MARR FAMILY"/>
    <property type="match status" value="1"/>
</dbReference>
<reference evidence="5" key="1">
    <citation type="submission" date="2022-05" db="EMBL/GenBank/DDBJ databases">
        <title>Novel bacterial taxa in a minimal lignocellulolytic consortium and its capacity to transform plastics disclosed by genome-resolved metagenomics.</title>
        <authorList>
            <person name="Rodriguez C.A.D."/>
            <person name="Diaz-Garcia L."/>
            <person name="Herrera K."/>
            <person name="Tarazona N.A."/>
            <person name="Sproer C."/>
            <person name="Overmann J."/>
            <person name="Jimenez D.J."/>
        </authorList>
    </citation>
    <scope>NUCLEOTIDE SEQUENCE</scope>
    <source>
        <strain evidence="5">MAG5</strain>
    </source>
</reference>
<evidence type="ECO:0000313" key="6">
    <source>
        <dbReference type="Proteomes" id="UP001056756"/>
    </source>
</evidence>
<dbReference type="AlphaFoldDB" id="A0A9J6ZJS4"/>
<evidence type="ECO:0000256" key="1">
    <source>
        <dbReference type="ARBA" id="ARBA00023015"/>
    </source>
</evidence>